<name>A0AAU8JMW7_9CYAN</name>
<accession>A0AAU8JMW7</accession>
<protein>
    <submittedName>
        <fullName evidence="2">NB-ARC domain-containing protein</fullName>
    </submittedName>
</protein>
<dbReference type="PRINTS" id="PR00364">
    <property type="entry name" value="DISEASERSIST"/>
</dbReference>
<reference evidence="2" key="1">
    <citation type="submission" date="2024-07" db="EMBL/GenBank/DDBJ databases">
        <authorList>
            <person name="Kim Y.J."/>
            <person name="Jeong J.Y."/>
        </authorList>
    </citation>
    <scope>NUCLEOTIDE SEQUENCE</scope>
    <source>
        <strain evidence="2">GIHE-MW2</strain>
    </source>
</reference>
<sequence length="445" mass="50672">MGTLKASELGLQRIQQARKESGRKRDDAEWLVAASEVLDPESEWLLGGPYAEGCSEATWRRFLAGSPVTVPAFKAFCQVLGFDWRSIADRPGADLEEFSDGQYIDWDSCPEVGIFYDRTLELTQMSEWIGEENCRLIAILGMGGIGKTTMAIQLAKQLQYRFKIVIWRSLQYAPPLEKFIPNLLKSIPNYQTKKALPDTLESSINRLVELCNSHRCLIIIDGLESLLSNNDLAGKYRPGYEDYAKLFHQIGALPHQSCFVITSHEKPREIVKLEGHKRPVRCLKISGLQKRAARQLLQEQGLVEEPEWDILIQRYRGNPLALKIIADTILELFNGKSSEFIQQNTIFVGQLSEVLDRQFERLSEIEKKVIYRIATAESPVTISQMRDKISPAVSHSQILEVLESLARRSLIEKITEKTSDSDPVMFTLQPVVMKYIVNQFKHIFQ</sequence>
<evidence type="ECO:0000259" key="1">
    <source>
        <dbReference type="Pfam" id="PF00931"/>
    </source>
</evidence>
<dbReference type="AlphaFoldDB" id="A0AAU8JMW7"/>
<proteinExistence type="predicted"/>
<dbReference type="EMBL" id="CP159837">
    <property type="protein sequence ID" value="XCM39852.1"/>
    <property type="molecule type" value="Genomic_DNA"/>
</dbReference>
<feature type="domain" description="NB-ARC" evidence="1">
    <location>
        <begin position="124"/>
        <end position="221"/>
    </location>
</feature>
<dbReference type="Gene3D" id="3.40.50.300">
    <property type="entry name" value="P-loop containing nucleotide triphosphate hydrolases"/>
    <property type="match status" value="1"/>
</dbReference>
<dbReference type="InterPro" id="IPR027417">
    <property type="entry name" value="P-loop_NTPase"/>
</dbReference>
<dbReference type="InterPro" id="IPR002182">
    <property type="entry name" value="NB-ARC"/>
</dbReference>
<dbReference type="CDD" id="cd01120">
    <property type="entry name" value="RecA-like_superfamily"/>
    <property type="match status" value="1"/>
</dbReference>
<gene>
    <name evidence="2" type="ORF">ABWT76_002813</name>
</gene>
<dbReference type="Pfam" id="PF00931">
    <property type="entry name" value="NB-ARC"/>
    <property type="match status" value="1"/>
</dbReference>
<organism evidence="2">
    <name type="scientific">Planktothricoides raciborskii GIHE-MW2</name>
    <dbReference type="NCBI Taxonomy" id="2792601"/>
    <lineage>
        <taxon>Bacteria</taxon>
        <taxon>Bacillati</taxon>
        <taxon>Cyanobacteriota</taxon>
        <taxon>Cyanophyceae</taxon>
        <taxon>Oscillatoriophycideae</taxon>
        <taxon>Oscillatoriales</taxon>
        <taxon>Oscillatoriaceae</taxon>
        <taxon>Planktothricoides</taxon>
    </lineage>
</organism>
<evidence type="ECO:0000313" key="2">
    <source>
        <dbReference type="EMBL" id="XCM39852.1"/>
    </source>
</evidence>
<dbReference type="RefSeq" id="WP_054465003.1">
    <property type="nucleotide sequence ID" value="NZ_CP159837.1"/>
</dbReference>
<dbReference type="SUPFAM" id="SSF52540">
    <property type="entry name" value="P-loop containing nucleoside triphosphate hydrolases"/>
    <property type="match status" value="1"/>
</dbReference>